<sequence>MALGKIEKLGAGGVSSGLLAIIAYFKIGGDLKELLMTIVPATITGALFLFEYLRVLLGWSSFSEASAKRAYKMYHEKVDDQIKRCEKDLKNTNLLAEHKKELQTELFMLMRSRQRAPEITPTSEAPTRRTQT</sequence>
<keyword evidence="1" id="KW-1133">Transmembrane helix</keyword>
<organism evidence="2 3">
    <name type="scientific">Alteromonas macleodii</name>
    <name type="common">Pseudoalteromonas macleodii</name>
    <dbReference type="NCBI Taxonomy" id="28108"/>
    <lineage>
        <taxon>Bacteria</taxon>
        <taxon>Pseudomonadati</taxon>
        <taxon>Pseudomonadota</taxon>
        <taxon>Gammaproteobacteria</taxon>
        <taxon>Alteromonadales</taxon>
        <taxon>Alteromonadaceae</taxon>
        <taxon>Alteromonas/Salinimonas group</taxon>
        <taxon>Alteromonas</taxon>
    </lineage>
</organism>
<evidence type="ECO:0000256" key="1">
    <source>
        <dbReference type="SAM" id="Phobius"/>
    </source>
</evidence>
<evidence type="ECO:0000313" key="2">
    <source>
        <dbReference type="EMBL" id="CAB9494099.1"/>
    </source>
</evidence>
<proteinExistence type="predicted"/>
<name>A0A6T9Y1R2_ALTMA</name>
<keyword evidence="1" id="KW-0812">Transmembrane</keyword>
<accession>A0A6T9Y1R2</accession>
<dbReference type="AlphaFoldDB" id="A0A6T9Y1R2"/>
<dbReference type="Proteomes" id="UP000509458">
    <property type="component" value="Chromosome"/>
</dbReference>
<dbReference type="EMBL" id="LR812090">
    <property type="protein sequence ID" value="CAB9494099.1"/>
    <property type="molecule type" value="Genomic_DNA"/>
</dbReference>
<dbReference type="RefSeq" id="WP_075177971.1">
    <property type="nucleotide sequence ID" value="NZ_LR812090.1"/>
</dbReference>
<gene>
    <name evidence="2" type="ORF">ALFOR1_31045</name>
</gene>
<evidence type="ECO:0000313" key="3">
    <source>
        <dbReference type="Proteomes" id="UP000509458"/>
    </source>
</evidence>
<keyword evidence="1" id="KW-0472">Membrane</keyword>
<feature type="transmembrane region" description="Helical" evidence="1">
    <location>
        <begin position="9"/>
        <end position="28"/>
    </location>
</feature>
<feature type="transmembrane region" description="Helical" evidence="1">
    <location>
        <begin position="34"/>
        <end position="53"/>
    </location>
</feature>
<reference evidence="2 3" key="1">
    <citation type="submission" date="2020-06" db="EMBL/GenBank/DDBJ databases">
        <authorList>
            <person name="Duchaud E."/>
        </authorList>
    </citation>
    <scope>NUCLEOTIDE SEQUENCE [LARGE SCALE GENOMIC DNA]</scope>
    <source>
        <strain evidence="2">Alteromonas fortis</strain>
    </source>
</reference>
<protein>
    <submittedName>
        <fullName evidence="2">Uncharacterized protein</fullName>
    </submittedName>
</protein>